<proteinExistence type="predicted"/>
<gene>
    <name evidence="1" type="ORF">LKD42_05530</name>
</gene>
<evidence type="ECO:0000313" key="1">
    <source>
        <dbReference type="EMBL" id="MCC2148718.1"/>
    </source>
</evidence>
<dbReference type="InterPro" id="IPR025048">
    <property type="entry name" value="DUF3987"/>
</dbReference>
<dbReference type="EMBL" id="JAJEQE010000012">
    <property type="protein sequence ID" value="MCC2148718.1"/>
    <property type="molecule type" value="Genomic_DNA"/>
</dbReference>
<accession>A0ABS8EU52</accession>
<organism evidence="1 2">
    <name type="scientific">Hominisplanchenecus faecis</name>
    <dbReference type="NCBI Taxonomy" id="2885351"/>
    <lineage>
        <taxon>Bacteria</taxon>
        <taxon>Bacillati</taxon>
        <taxon>Bacillota</taxon>
        <taxon>Clostridia</taxon>
        <taxon>Lachnospirales</taxon>
        <taxon>Lachnospiraceae</taxon>
        <taxon>Hominisplanchenecus</taxon>
    </lineage>
</organism>
<comment type="caution">
    <text evidence="1">The sequence shown here is derived from an EMBL/GenBank/DDBJ whole genome shotgun (WGS) entry which is preliminary data.</text>
</comment>
<dbReference type="Pfam" id="PF13148">
    <property type="entry name" value="DUF3987"/>
    <property type="match status" value="1"/>
</dbReference>
<sequence>MVRTQKQLCEFPVDALPDKIRPYIQATAESLQVSVDMVATFVIAIISLCVQGKYRIQVKPDWEEPVNLYAVVVMRPSERKSPTLKMVSAPVFEYMEEENERRQPEISENETKKKILTGQITNISRKIAGSYKKKDSEYTMSDLLECQEELRKLEEEGLKELKLIVDDVTPEALVSTMKENDDRIGIVSAEGGIFGTMAGRYNDHTNIDIFLKGYSGEYYSTARIGRQGNTLKHPLITIVLAVQPQVICDIMDNKEFSGRGLLARFLYSIPNSLVGSRKYRTEPVNKALKEDYNNLIKDLFKTNEMDFERTIHLSEEADLQSEIYNQQIERRLTDDLEQIEEWAGKLHGNTMRIAAIFHIVKYGWDAVNVPLEAETLAGAIKVGQYYLEHSKAAFDMMGLSDPQDVKDAKYIISRIETRDKCDKRDKTITKRDLLRLCRQFSTVEEMEPGLQVLVEHGYIAIKKEKPARGGRVSEQIYINPAYYQWKEEQRK</sequence>
<dbReference type="Proteomes" id="UP001299235">
    <property type="component" value="Unassembled WGS sequence"/>
</dbReference>
<reference evidence="1 2" key="1">
    <citation type="submission" date="2021-10" db="EMBL/GenBank/DDBJ databases">
        <title>Anaerobic single-cell dispensing facilitates the cultivation of human gut bacteria.</title>
        <authorList>
            <person name="Afrizal A."/>
        </authorList>
    </citation>
    <scope>NUCLEOTIDE SEQUENCE [LARGE SCALE GENOMIC DNA]</scope>
    <source>
        <strain evidence="1 2">CLA-AA-H246</strain>
    </source>
</reference>
<evidence type="ECO:0000313" key="2">
    <source>
        <dbReference type="Proteomes" id="UP001299235"/>
    </source>
</evidence>
<keyword evidence="2" id="KW-1185">Reference proteome</keyword>
<name>A0ABS8EU52_9FIRM</name>
<dbReference type="RefSeq" id="WP_283094965.1">
    <property type="nucleotide sequence ID" value="NZ_JAJEQE010000012.1"/>
</dbReference>
<protein>
    <submittedName>
        <fullName evidence="1">DUF3987 domain-containing protein</fullName>
    </submittedName>
</protein>